<dbReference type="Proteomes" id="UP000183832">
    <property type="component" value="Unassembled WGS sequence"/>
</dbReference>
<protein>
    <submittedName>
        <fullName evidence="1">CLUMA_CG005345, isoform A</fullName>
    </submittedName>
</protein>
<proteinExistence type="predicted"/>
<sequence>MEVNYNKSFLDLNYMRNGTMFSFNVTTFVRLQNWFIDSAIYTANEHGKYEPFLGKGSTDVCKFLGNQKGNKLTRLLFEQLKGDKKFPTSCPIEAGFYYVSKVDYDVDTFLTQYISDTKAMIALDFGTKINRKMNYFANAKVFFELKNRLKWEKEQLKNKTEAQNKLKQQKS</sequence>
<dbReference type="SMART" id="SM00697">
    <property type="entry name" value="DM8"/>
    <property type="match status" value="1"/>
</dbReference>
<dbReference type="EMBL" id="CVRI01000021">
    <property type="protein sequence ID" value="CRK91698.1"/>
    <property type="molecule type" value="Genomic_DNA"/>
</dbReference>
<keyword evidence="2" id="KW-1185">Reference proteome</keyword>
<dbReference type="OrthoDB" id="7737395at2759"/>
<dbReference type="InterPro" id="IPR010512">
    <property type="entry name" value="DUF1091"/>
</dbReference>
<dbReference type="Pfam" id="PF06477">
    <property type="entry name" value="DUF1091"/>
    <property type="match status" value="1"/>
</dbReference>
<dbReference type="AlphaFoldDB" id="A0A1J1HVX2"/>
<reference evidence="1 2" key="1">
    <citation type="submission" date="2015-04" db="EMBL/GenBank/DDBJ databases">
        <authorList>
            <person name="Syromyatnikov M.Y."/>
            <person name="Popov V.N."/>
        </authorList>
    </citation>
    <scope>NUCLEOTIDE SEQUENCE [LARGE SCALE GENOMIC DNA]</scope>
</reference>
<dbReference type="PANTHER" id="PTHR20898">
    <property type="entry name" value="DAEDALUS ON 3-RELATED-RELATED"/>
    <property type="match status" value="1"/>
</dbReference>
<organism evidence="1 2">
    <name type="scientific">Clunio marinus</name>
    <dbReference type="NCBI Taxonomy" id="568069"/>
    <lineage>
        <taxon>Eukaryota</taxon>
        <taxon>Metazoa</taxon>
        <taxon>Ecdysozoa</taxon>
        <taxon>Arthropoda</taxon>
        <taxon>Hexapoda</taxon>
        <taxon>Insecta</taxon>
        <taxon>Pterygota</taxon>
        <taxon>Neoptera</taxon>
        <taxon>Endopterygota</taxon>
        <taxon>Diptera</taxon>
        <taxon>Nematocera</taxon>
        <taxon>Chironomoidea</taxon>
        <taxon>Chironomidae</taxon>
        <taxon>Clunio</taxon>
    </lineage>
</organism>
<evidence type="ECO:0000313" key="2">
    <source>
        <dbReference type="Proteomes" id="UP000183832"/>
    </source>
</evidence>
<evidence type="ECO:0000313" key="1">
    <source>
        <dbReference type="EMBL" id="CRK91698.1"/>
    </source>
</evidence>
<gene>
    <name evidence="1" type="ORF">CLUMA_CG005345</name>
</gene>
<name>A0A1J1HVX2_9DIPT</name>
<accession>A0A1J1HVX2</accession>